<evidence type="ECO:0000259" key="4">
    <source>
        <dbReference type="Pfam" id="PF26116"/>
    </source>
</evidence>
<comment type="similarity">
    <text evidence="1">Belongs to the FAM13 family.</text>
</comment>
<evidence type="ECO:0000313" key="5">
    <source>
        <dbReference type="EMBL" id="CAG9766021.1"/>
    </source>
</evidence>
<dbReference type="PANTHER" id="PTHR15904">
    <property type="entry name" value="FAM13"/>
    <property type="match status" value="1"/>
</dbReference>
<feature type="region of interest" description="Disordered" evidence="3">
    <location>
        <begin position="486"/>
        <end position="510"/>
    </location>
</feature>
<feature type="coiled-coil region" evidence="2">
    <location>
        <begin position="344"/>
        <end position="403"/>
    </location>
</feature>
<dbReference type="OrthoDB" id="185175at2759"/>
<dbReference type="PANTHER" id="PTHR15904:SF17">
    <property type="entry name" value="RHO-GAP DOMAIN-CONTAINING PROTEIN"/>
    <property type="match status" value="1"/>
</dbReference>
<dbReference type="EMBL" id="OU892279">
    <property type="protein sequence ID" value="CAG9766021.1"/>
    <property type="molecule type" value="Genomic_DNA"/>
</dbReference>
<keyword evidence="6" id="KW-1185">Reference proteome</keyword>
<evidence type="ECO:0000256" key="2">
    <source>
        <dbReference type="SAM" id="Coils"/>
    </source>
</evidence>
<dbReference type="AlphaFoldDB" id="A0A9N9QN04"/>
<name>A0A9N9QN04_9CUCU</name>
<evidence type="ECO:0000313" key="6">
    <source>
        <dbReference type="Proteomes" id="UP001152799"/>
    </source>
</evidence>
<dbReference type="Pfam" id="PF26116">
    <property type="entry name" value="FAM13A"/>
    <property type="match status" value="1"/>
</dbReference>
<dbReference type="InterPro" id="IPR039102">
    <property type="entry name" value="FAM13"/>
</dbReference>
<feature type="compositionally biased region" description="Basic and acidic residues" evidence="3">
    <location>
        <begin position="107"/>
        <end position="144"/>
    </location>
</feature>
<dbReference type="InterPro" id="IPR059029">
    <property type="entry name" value="FAM13A_dom"/>
</dbReference>
<feature type="coiled-coil region" evidence="2">
    <location>
        <begin position="521"/>
        <end position="555"/>
    </location>
</feature>
<sequence>MKSTVSKEETPQKFVAKIQYDHRICKVKKISLPVGNRPVPPGGTFDEAKAACKARKRKERQESLSSQQDRKVIRSNSEERPTTTSASDNSEDKNNGIRRVSSSGDFPKIEEKIKSPFKKQEATEKTLTYDDSEHDKRRSHERFAKSHNVLSRKHPNKRLKVRCSNKIKFKYDLQESIKRNVSTTITAQATQKQTLNLDYEPTKNTDNQDHDSNQYPDSCSPIKTTLLDFTTLHQQIEGSEPVLSHPKHEVQENIETMPSEYIASSRLMSSPRNSIIATHKIYLDPDIAQISLKKSGQNPVEERIQKINKQINSCKRKILISEADFEARNGTKPSQTDKLNDDIIRKLYLQLNKLKKEQKQLSEISVGCSRMNLSGSGIPVEKIVSLQETVKEIEQKLSVKREAANRNFDLESLTAEQLFEEKVATQKALLFLESIHGRPQSKEERDIVRPFYDRYRILKKMVARISNIGATGELATIHENEALNFVTPNTSSNETESEKTDDTPDKIEETNENENLHCLDKQDLLKQIKSASEEKKDLRRQIKEFEIEVQAKVCRMLTKEDKKPMGEVYAAYKRVKGQLRLLEALFAKY</sequence>
<proteinExistence type="inferred from homology"/>
<dbReference type="Gene3D" id="1.10.10.1460">
    <property type="match status" value="1"/>
</dbReference>
<evidence type="ECO:0000256" key="3">
    <source>
        <dbReference type="SAM" id="MobiDB-lite"/>
    </source>
</evidence>
<reference evidence="5" key="1">
    <citation type="submission" date="2022-01" db="EMBL/GenBank/DDBJ databases">
        <authorList>
            <person name="King R."/>
        </authorList>
    </citation>
    <scope>NUCLEOTIDE SEQUENCE</scope>
</reference>
<gene>
    <name evidence="5" type="ORF">CEUTPL_LOCUS6615</name>
</gene>
<feature type="compositionally biased region" description="Basic and acidic residues" evidence="3">
    <location>
        <begin position="68"/>
        <end position="81"/>
    </location>
</feature>
<feature type="domain" description="FAM13A-like" evidence="4">
    <location>
        <begin position="522"/>
        <end position="588"/>
    </location>
</feature>
<evidence type="ECO:0000256" key="1">
    <source>
        <dbReference type="ARBA" id="ARBA00007549"/>
    </source>
</evidence>
<keyword evidence="2" id="KW-0175">Coiled coil</keyword>
<feature type="region of interest" description="Disordered" evidence="3">
    <location>
        <begin position="29"/>
        <end position="153"/>
    </location>
</feature>
<protein>
    <recommendedName>
        <fullName evidence="4">FAM13A-like domain-containing protein</fullName>
    </recommendedName>
</protein>
<organism evidence="5 6">
    <name type="scientific">Ceutorhynchus assimilis</name>
    <name type="common">cabbage seed weevil</name>
    <dbReference type="NCBI Taxonomy" id="467358"/>
    <lineage>
        <taxon>Eukaryota</taxon>
        <taxon>Metazoa</taxon>
        <taxon>Ecdysozoa</taxon>
        <taxon>Arthropoda</taxon>
        <taxon>Hexapoda</taxon>
        <taxon>Insecta</taxon>
        <taxon>Pterygota</taxon>
        <taxon>Neoptera</taxon>
        <taxon>Endopterygota</taxon>
        <taxon>Coleoptera</taxon>
        <taxon>Polyphaga</taxon>
        <taxon>Cucujiformia</taxon>
        <taxon>Curculionidae</taxon>
        <taxon>Ceutorhynchinae</taxon>
        <taxon>Ceutorhynchus</taxon>
    </lineage>
</organism>
<accession>A0A9N9QN04</accession>
<dbReference type="Proteomes" id="UP001152799">
    <property type="component" value="Chromosome 3"/>
</dbReference>
<feature type="compositionally biased region" description="Basic and acidic residues" evidence="3">
    <location>
        <begin position="496"/>
        <end position="510"/>
    </location>
</feature>